<keyword evidence="2" id="KW-1185">Reference proteome</keyword>
<protein>
    <submittedName>
        <fullName evidence="1">Uncharacterized protein</fullName>
    </submittedName>
</protein>
<name>A0A9P4QDA9_9PEZI</name>
<comment type="caution">
    <text evidence="1">The sequence shown here is derived from an EMBL/GenBank/DDBJ whole genome shotgun (WGS) entry which is preliminary data.</text>
</comment>
<dbReference type="Proteomes" id="UP000799441">
    <property type="component" value="Unassembled WGS sequence"/>
</dbReference>
<proteinExistence type="predicted"/>
<evidence type="ECO:0000313" key="1">
    <source>
        <dbReference type="EMBL" id="KAF2724100.1"/>
    </source>
</evidence>
<organism evidence="1 2">
    <name type="scientific">Polychaeton citri CBS 116435</name>
    <dbReference type="NCBI Taxonomy" id="1314669"/>
    <lineage>
        <taxon>Eukaryota</taxon>
        <taxon>Fungi</taxon>
        <taxon>Dikarya</taxon>
        <taxon>Ascomycota</taxon>
        <taxon>Pezizomycotina</taxon>
        <taxon>Dothideomycetes</taxon>
        <taxon>Dothideomycetidae</taxon>
        <taxon>Capnodiales</taxon>
        <taxon>Capnodiaceae</taxon>
        <taxon>Polychaeton</taxon>
    </lineage>
</organism>
<evidence type="ECO:0000313" key="2">
    <source>
        <dbReference type="Proteomes" id="UP000799441"/>
    </source>
</evidence>
<gene>
    <name evidence="1" type="ORF">K431DRAFT_165371</name>
</gene>
<dbReference type="EMBL" id="MU003773">
    <property type="protein sequence ID" value="KAF2724100.1"/>
    <property type="molecule type" value="Genomic_DNA"/>
</dbReference>
<accession>A0A9P4QDA9</accession>
<reference evidence="1" key="1">
    <citation type="journal article" date="2020" name="Stud. Mycol.">
        <title>101 Dothideomycetes genomes: a test case for predicting lifestyles and emergence of pathogens.</title>
        <authorList>
            <person name="Haridas S."/>
            <person name="Albert R."/>
            <person name="Binder M."/>
            <person name="Bloem J."/>
            <person name="Labutti K."/>
            <person name="Salamov A."/>
            <person name="Andreopoulos B."/>
            <person name="Baker S."/>
            <person name="Barry K."/>
            <person name="Bills G."/>
            <person name="Bluhm B."/>
            <person name="Cannon C."/>
            <person name="Castanera R."/>
            <person name="Culley D."/>
            <person name="Daum C."/>
            <person name="Ezra D."/>
            <person name="Gonzalez J."/>
            <person name="Henrissat B."/>
            <person name="Kuo A."/>
            <person name="Liang C."/>
            <person name="Lipzen A."/>
            <person name="Lutzoni F."/>
            <person name="Magnuson J."/>
            <person name="Mondo S."/>
            <person name="Nolan M."/>
            <person name="Ohm R."/>
            <person name="Pangilinan J."/>
            <person name="Park H.-J."/>
            <person name="Ramirez L."/>
            <person name="Alfaro M."/>
            <person name="Sun H."/>
            <person name="Tritt A."/>
            <person name="Yoshinaga Y."/>
            <person name="Zwiers L.-H."/>
            <person name="Turgeon B."/>
            <person name="Goodwin S."/>
            <person name="Spatafora J."/>
            <person name="Crous P."/>
            <person name="Grigoriev I."/>
        </authorList>
    </citation>
    <scope>NUCLEOTIDE SEQUENCE</scope>
    <source>
        <strain evidence="1">CBS 116435</strain>
    </source>
</reference>
<sequence length="57" mass="6032">MLPHASSSPCSIALAHHTQYAVSPNTVVPVESLTPCDMMWLARLPACAGWLGATVKL</sequence>
<dbReference type="AlphaFoldDB" id="A0A9P4QDA9"/>